<gene>
    <name evidence="1" type="ORF">FRT60_24050</name>
</gene>
<organism evidence="1 2">
    <name type="scientific">Pseudomonas haemolytica</name>
    <dbReference type="NCBI Taxonomy" id="2600065"/>
    <lineage>
        <taxon>Bacteria</taxon>
        <taxon>Pseudomonadati</taxon>
        <taxon>Pseudomonadota</taxon>
        <taxon>Gammaproteobacteria</taxon>
        <taxon>Pseudomonadales</taxon>
        <taxon>Pseudomonadaceae</taxon>
        <taxon>Pseudomonas</taxon>
    </lineage>
</organism>
<evidence type="ECO:0000313" key="2">
    <source>
        <dbReference type="Proteomes" id="UP000432048"/>
    </source>
</evidence>
<dbReference type="AlphaFoldDB" id="A0A646P523"/>
<comment type="caution">
    <text evidence="1">The sequence shown here is derived from an EMBL/GenBank/DDBJ whole genome shotgun (WGS) entry which is preliminary data.</text>
</comment>
<sequence length="102" mass="11496">MNWRCGALRPDSRGCSTRRVIQAAPVKLYHAEQMLRAIVIDLRTKQTKREQTAKAQGQVPAAPSTHLDDHLPECALGKMLVSFTRLLKRIHLVDDRADIVLV</sequence>
<dbReference type="EMBL" id="VOIX01000010">
    <property type="protein sequence ID" value="MRJ23369.1"/>
    <property type="molecule type" value="Genomic_DNA"/>
</dbReference>
<reference evidence="1 2" key="1">
    <citation type="submission" date="2019-08" db="EMBL/GenBank/DDBJ databases">
        <title>Pseudomonas haemolytica sp. nov. isolated from raw milk and skim milk concentrate.</title>
        <authorList>
            <person name="Hofmann K."/>
            <person name="Huptas C."/>
            <person name="Doll E."/>
            <person name="Scherer S."/>
            <person name="Wenning M."/>
        </authorList>
    </citation>
    <scope>NUCLEOTIDE SEQUENCE [LARGE SCALE GENOMIC DNA]</scope>
    <source>
        <strain evidence="1 2">DSM 108988</strain>
    </source>
</reference>
<proteinExistence type="predicted"/>
<name>A0A646P523_9PSED</name>
<accession>A0A646P523</accession>
<evidence type="ECO:0000313" key="1">
    <source>
        <dbReference type="EMBL" id="MRJ23369.1"/>
    </source>
</evidence>
<protein>
    <submittedName>
        <fullName evidence="1">Uncharacterized protein</fullName>
    </submittedName>
</protein>
<dbReference type="Proteomes" id="UP000432048">
    <property type="component" value="Unassembled WGS sequence"/>
</dbReference>